<comment type="caution">
    <text evidence="1">The sequence shown here is derived from an EMBL/GenBank/DDBJ whole genome shotgun (WGS) entry which is preliminary data.</text>
</comment>
<dbReference type="EMBL" id="CAJVPW010001749">
    <property type="protein sequence ID" value="CAG8491286.1"/>
    <property type="molecule type" value="Genomic_DNA"/>
</dbReference>
<protein>
    <submittedName>
        <fullName evidence="1">3554_t:CDS:1</fullName>
    </submittedName>
</protein>
<organism evidence="1 2">
    <name type="scientific">Cetraspora pellucida</name>
    <dbReference type="NCBI Taxonomy" id="1433469"/>
    <lineage>
        <taxon>Eukaryota</taxon>
        <taxon>Fungi</taxon>
        <taxon>Fungi incertae sedis</taxon>
        <taxon>Mucoromycota</taxon>
        <taxon>Glomeromycotina</taxon>
        <taxon>Glomeromycetes</taxon>
        <taxon>Diversisporales</taxon>
        <taxon>Gigasporaceae</taxon>
        <taxon>Cetraspora</taxon>
    </lineage>
</organism>
<dbReference type="Proteomes" id="UP000789366">
    <property type="component" value="Unassembled WGS sequence"/>
</dbReference>
<evidence type="ECO:0000313" key="2">
    <source>
        <dbReference type="Proteomes" id="UP000789366"/>
    </source>
</evidence>
<evidence type="ECO:0000313" key="1">
    <source>
        <dbReference type="EMBL" id="CAG8491286.1"/>
    </source>
</evidence>
<sequence>MSNNTISNAIQLISSTNNVENLLVIFAYQGDPYNLEFPPPETYFYRNISQFVLFRLHVQGCLQCRVKERYQRVKIGIISKLSSCIWKKLPDEFKREFKKYTNRVNNKVINQHYVVEKKMTKPHRKHRCSKKLTSSGGLTDENTNKASNNECAGLEVSSYAVADDVLRVRSLNTGFTINEDEPFQNSMINSPCQPSASLEFYIRHNILNSSLCTFNESVPQIVGKLTPPQRLVSQSSTASNGYEVRNVEDVSRLDVNIGFNYEISQMVECQLSNKFASHQDPDILNGVPMHYIESNSIFDETWDFITGCFPTSNN</sequence>
<gene>
    <name evidence="1" type="ORF">SPELUC_LOCUS2569</name>
</gene>
<proteinExistence type="predicted"/>
<keyword evidence="2" id="KW-1185">Reference proteome</keyword>
<reference evidence="1" key="1">
    <citation type="submission" date="2021-06" db="EMBL/GenBank/DDBJ databases">
        <authorList>
            <person name="Kallberg Y."/>
            <person name="Tangrot J."/>
            <person name="Rosling A."/>
        </authorList>
    </citation>
    <scope>NUCLEOTIDE SEQUENCE</scope>
    <source>
        <strain evidence="1">28 12/20/2015</strain>
    </source>
</reference>
<accession>A0ACA9KT20</accession>
<name>A0ACA9KT20_9GLOM</name>